<dbReference type="GO" id="GO:0030655">
    <property type="term" value="P:beta-lactam antibiotic catabolic process"/>
    <property type="evidence" value="ECO:0007669"/>
    <property type="project" value="InterPro"/>
</dbReference>
<comment type="similarity">
    <text evidence="1 5">Belongs to the class-A beta-lactamase family.</text>
</comment>
<evidence type="ECO:0000256" key="2">
    <source>
        <dbReference type="ARBA" id="ARBA00012865"/>
    </source>
</evidence>
<dbReference type="InterPro" id="IPR012338">
    <property type="entry name" value="Beta-lactam/transpept-like"/>
</dbReference>
<dbReference type="EMBL" id="AORZ01000070">
    <property type="protein sequence ID" value="EME98659.1"/>
    <property type="molecule type" value="Genomic_DNA"/>
</dbReference>
<gene>
    <name evidence="7" type="ORF">H340_20253</name>
</gene>
<proteinExistence type="inferred from homology"/>
<dbReference type="EC" id="3.5.2.6" evidence="2 5"/>
<dbReference type="STRING" id="1223523.H340_20253"/>
<evidence type="ECO:0000256" key="4">
    <source>
        <dbReference type="ARBA" id="ARBA00023251"/>
    </source>
</evidence>
<reference evidence="7 8" key="1">
    <citation type="journal article" date="2013" name="Genome Announc.">
        <title>Whole-Genome Shotgun Assembly and Analysis of the Genome of Streptomyces mobaraensis DSM 40847, a Strain for Industrial Production of Microbial Transglutaminase.</title>
        <authorList>
            <person name="Yang H."/>
            <person name="He T."/>
            <person name="Wu W."/>
            <person name="Zhu W."/>
            <person name="Lu B."/>
            <person name="Sun W."/>
        </authorList>
    </citation>
    <scope>NUCLEOTIDE SEQUENCE [LARGE SCALE GENOMIC DNA]</scope>
    <source>
        <strain evidence="7 8">DSM 40847</strain>
    </source>
</reference>
<dbReference type="InterPro" id="IPR045155">
    <property type="entry name" value="Beta-lactam_cat"/>
</dbReference>
<dbReference type="Gene3D" id="3.40.710.10">
    <property type="entry name" value="DD-peptidase/beta-lactamase superfamily"/>
    <property type="match status" value="1"/>
</dbReference>
<comment type="caution">
    <text evidence="7">The sequence shown here is derived from an EMBL/GenBank/DDBJ whole genome shotgun (WGS) entry which is preliminary data.</text>
</comment>
<comment type="catalytic activity">
    <reaction evidence="5">
        <text>a beta-lactam + H2O = a substituted beta-amino acid</text>
        <dbReference type="Rhea" id="RHEA:20401"/>
        <dbReference type="ChEBI" id="CHEBI:15377"/>
        <dbReference type="ChEBI" id="CHEBI:35627"/>
        <dbReference type="ChEBI" id="CHEBI:140347"/>
        <dbReference type="EC" id="3.5.2.6"/>
    </reaction>
</comment>
<dbReference type="PANTHER" id="PTHR35333">
    <property type="entry name" value="BETA-LACTAMASE"/>
    <property type="match status" value="1"/>
</dbReference>
<keyword evidence="4 5" id="KW-0046">Antibiotic resistance</keyword>
<dbReference type="PANTHER" id="PTHR35333:SF3">
    <property type="entry name" value="BETA-LACTAMASE-TYPE TRANSPEPTIDASE FOLD CONTAINING PROTEIN"/>
    <property type="match status" value="1"/>
</dbReference>
<dbReference type="Pfam" id="PF13354">
    <property type="entry name" value="Beta-lactamase2"/>
    <property type="match status" value="1"/>
</dbReference>
<dbReference type="eggNOG" id="COG2367">
    <property type="taxonomic scope" value="Bacteria"/>
</dbReference>
<dbReference type="Proteomes" id="UP000011740">
    <property type="component" value="Unassembled WGS sequence"/>
</dbReference>
<dbReference type="AlphaFoldDB" id="M3BGD5"/>
<evidence type="ECO:0000256" key="3">
    <source>
        <dbReference type="ARBA" id="ARBA00022801"/>
    </source>
</evidence>
<name>M3BGD5_STRM1</name>
<sequence>MAERLRALEEAYHGRIGLAAFDTGSGRSVTYRAHERFALCSTFKFLAAAAILDKARRDAPGLLDRPVRYSEVIDGSPVTKDNLSRGFMTVRELCDATIAVSDNTAGNLLLEQLGGPRAIGAFARTLGDRRTRLDRTEPTLNTNLPGDPRDTTTPAAMARDVYALTVGTALAAPDREQLNRWLEGCRTGDARIRKAMPAGWLVGDKTGTGERGAANDIAVVRPPGRAPLVVAVYTTRVGGTETGDSEIIARAAGMARCALVPSSCAGAGCACRTA</sequence>
<dbReference type="InterPro" id="IPR000871">
    <property type="entry name" value="Beta-lactam_class-A"/>
</dbReference>
<feature type="domain" description="Beta-lactamase class A catalytic" evidence="6">
    <location>
        <begin position="21"/>
        <end position="234"/>
    </location>
</feature>
<organism evidence="7 8">
    <name type="scientific">Streptomyces mobaraensis (strain ATCC 29032 / DSM 40847 / JCM 4168 / NBRC 13819 / NCIMB 11159 / IPCR 16-22)</name>
    <dbReference type="NCBI Taxonomy" id="1223523"/>
    <lineage>
        <taxon>Bacteria</taxon>
        <taxon>Bacillati</taxon>
        <taxon>Actinomycetota</taxon>
        <taxon>Actinomycetes</taxon>
        <taxon>Kitasatosporales</taxon>
        <taxon>Streptomycetaceae</taxon>
        <taxon>Streptomyces</taxon>
    </lineage>
</organism>
<dbReference type="PRINTS" id="PR00118">
    <property type="entry name" value="BLACTAMASEA"/>
</dbReference>
<protein>
    <recommendedName>
        <fullName evidence="2 5">Beta-lactamase</fullName>
        <ecNumber evidence="2 5">3.5.2.6</ecNumber>
    </recommendedName>
</protein>
<evidence type="ECO:0000259" key="6">
    <source>
        <dbReference type="Pfam" id="PF13354"/>
    </source>
</evidence>
<evidence type="ECO:0000256" key="5">
    <source>
        <dbReference type="RuleBase" id="RU361140"/>
    </source>
</evidence>
<dbReference type="InterPro" id="IPR023650">
    <property type="entry name" value="Beta-lactam_class-A_AS"/>
</dbReference>
<dbReference type="PROSITE" id="PS00146">
    <property type="entry name" value="BETA_LACTAMASE_A"/>
    <property type="match status" value="1"/>
</dbReference>
<evidence type="ECO:0000313" key="7">
    <source>
        <dbReference type="EMBL" id="EME98659.1"/>
    </source>
</evidence>
<dbReference type="SUPFAM" id="SSF56601">
    <property type="entry name" value="beta-lactamase/transpeptidase-like"/>
    <property type="match status" value="1"/>
</dbReference>
<evidence type="ECO:0000256" key="1">
    <source>
        <dbReference type="ARBA" id="ARBA00009009"/>
    </source>
</evidence>
<dbReference type="NCBIfam" id="NF033103">
    <property type="entry name" value="bla_class_A"/>
    <property type="match status" value="1"/>
</dbReference>
<dbReference type="GO" id="GO:0046677">
    <property type="term" value="P:response to antibiotic"/>
    <property type="evidence" value="ECO:0007669"/>
    <property type="project" value="UniProtKB-UniRule"/>
</dbReference>
<accession>M3BGD5</accession>
<evidence type="ECO:0000313" key="8">
    <source>
        <dbReference type="Proteomes" id="UP000011740"/>
    </source>
</evidence>
<dbReference type="GO" id="GO:0008800">
    <property type="term" value="F:beta-lactamase activity"/>
    <property type="evidence" value="ECO:0007669"/>
    <property type="project" value="UniProtKB-UniRule"/>
</dbReference>
<dbReference type="PATRIC" id="fig|1223523.3.peg.4127"/>
<keyword evidence="3 5" id="KW-0378">Hydrolase</keyword>